<evidence type="ECO:0000256" key="2">
    <source>
        <dbReference type="ARBA" id="ARBA00022448"/>
    </source>
</evidence>
<evidence type="ECO:0000256" key="7">
    <source>
        <dbReference type="ARBA" id="ARBA00023136"/>
    </source>
</evidence>
<proteinExistence type="inferred from homology"/>
<feature type="transmembrane region" description="Helical" evidence="9">
    <location>
        <begin position="105"/>
        <end position="128"/>
    </location>
</feature>
<evidence type="ECO:0000256" key="1">
    <source>
        <dbReference type="ARBA" id="ARBA00004651"/>
    </source>
</evidence>
<dbReference type="Pfam" id="PF02653">
    <property type="entry name" value="BPD_transp_2"/>
    <property type="match status" value="1"/>
</dbReference>
<evidence type="ECO:0000256" key="4">
    <source>
        <dbReference type="ARBA" id="ARBA00022692"/>
    </source>
</evidence>
<accession>A0ABU9YP84</accession>
<dbReference type="RefSeq" id="WP_345938123.1">
    <property type="nucleotide sequence ID" value="NZ_JBBKTW010000007.1"/>
</dbReference>
<evidence type="ECO:0000256" key="6">
    <source>
        <dbReference type="ARBA" id="ARBA00022989"/>
    </source>
</evidence>
<keyword evidence="7 9" id="KW-0472">Membrane</keyword>
<comment type="subcellular location">
    <subcellularLocation>
        <location evidence="1">Cell membrane</location>
        <topology evidence="1">Multi-pass membrane protein</topology>
    </subcellularLocation>
</comment>
<feature type="transmembrane region" description="Helical" evidence="9">
    <location>
        <begin position="48"/>
        <end position="64"/>
    </location>
</feature>
<evidence type="ECO:0000256" key="8">
    <source>
        <dbReference type="ARBA" id="ARBA00037998"/>
    </source>
</evidence>
<name>A0ABU9YP84_9PROT</name>
<evidence type="ECO:0000313" key="10">
    <source>
        <dbReference type="EMBL" id="MEN2990604.1"/>
    </source>
</evidence>
<protein>
    <submittedName>
        <fullName evidence="10">Branched-chain amino acid ABC transporter permease</fullName>
    </submittedName>
</protein>
<organism evidence="10 11">
    <name type="scientific">Tistrella arctica</name>
    <dbReference type="NCBI Taxonomy" id="3133430"/>
    <lineage>
        <taxon>Bacteria</taxon>
        <taxon>Pseudomonadati</taxon>
        <taxon>Pseudomonadota</taxon>
        <taxon>Alphaproteobacteria</taxon>
        <taxon>Geminicoccales</taxon>
        <taxon>Geminicoccaceae</taxon>
        <taxon>Tistrella</taxon>
    </lineage>
</organism>
<evidence type="ECO:0000313" key="11">
    <source>
        <dbReference type="Proteomes" id="UP001413721"/>
    </source>
</evidence>
<keyword evidence="5" id="KW-0029">Amino-acid transport</keyword>
<comment type="caution">
    <text evidence="10">The sequence shown here is derived from an EMBL/GenBank/DDBJ whole genome shotgun (WGS) entry which is preliminary data.</text>
</comment>
<keyword evidence="4 9" id="KW-0812">Transmembrane</keyword>
<dbReference type="CDD" id="cd06582">
    <property type="entry name" value="TM_PBP1_LivH_like"/>
    <property type="match status" value="1"/>
</dbReference>
<evidence type="ECO:0000256" key="5">
    <source>
        <dbReference type="ARBA" id="ARBA00022970"/>
    </source>
</evidence>
<reference evidence="10 11" key="1">
    <citation type="submission" date="2024-03" db="EMBL/GenBank/DDBJ databases">
        <title>High-quality draft genome sequencing of Tistrella sp. BH-R2-4.</title>
        <authorList>
            <person name="Dong C."/>
        </authorList>
    </citation>
    <scope>NUCLEOTIDE SEQUENCE [LARGE SCALE GENOMIC DNA]</scope>
    <source>
        <strain evidence="10 11">BH-R2-4</strain>
    </source>
</reference>
<keyword evidence="11" id="KW-1185">Reference proteome</keyword>
<feature type="transmembrane region" description="Helical" evidence="9">
    <location>
        <begin position="70"/>
        <end position="93"/>
    </location>
</feature>
<feature type="transmembrane region" description="Helical" evidence="9">
    <location>
        <begin position="148"/>
        <end position="168"/>
    </location>
</feature>
<gene>
    <name evidence="10" type="ORF">WG926_19985</name>
</gene>
<feature type="transmembrane region" description="Helical" evidence="9">
    <location>
        <begin position="20"/>
        <end position="41"/>
    </location>
</feature>
<keyword evidence="3" id="KW-1003">Cell membrane</keyword>
<dbReference type="PANTHER" id="PTHR11795:SF442">
    <property type="entry name" value="ABC TRANSPORTER ATP-BINDING PROTEIN"/>
    <property type="match status" value="1"/>
</dbReference>
<dbReference type="PANTHER" id="PTHR11795">
    <property type="entry name" value="BRANCHED-CHAIN AMINO ACID TRANSPORT SYSTEM PERMEASE PROTEIN LIVH"/>
    <property type="match status" value="1"/>
</dbReference>
<evidence type="ECO:0000256" key="9">
    <source>
        <dbReference type="SAM" id="Phobius"/>
    </source>
</evidence>
<keyword evidence="6 9" id="KW-1133">Transmembrane helix</keyword>
<dbReference type="InterPro" id="IPR052157">
    <property type="entry name" value="BCAA_transport_permease"/>
</dbReference>
<feature type="transmembrane region" description="Helical" evidence="9">
    <location>
        <begin position="202"/>
        <end position="222"/>
    </location>
</feature>
<keyword evidence="2" id="KW-0813">Transport</keyword>
<comment type="similarity">
    <text evidence="8">Belongs to the binding-protein-dependent transport system permease family. LivHM subfamily.</text>
</comment>
<feature type="transmembrane region" description="Helical" evidence="9">
    <location>
        <begin position="269"/>
        <end position="289"/>
    </location>
</feature>
<sequence length="301" mass="31470">MEAMMTLADLALIMFNGMSWAAATFLVAAGLTLIFGILHILNFAHGGFFMIGAYIAFTLMQLLGGGAVPLWLYMVVALASGMAVAALGVAADVAIFRRLRDVEDAYVLIATYALLLVCDGAVKLIWGLNFMSVPTPAELGGALFLGDMIMPEFAIFVIVCGILTFIGLDLLMERTSFGKLIRAVAMDSWMATLLGINVGRVLMVTVVIAFGLAGLAGGLLAANQSLSPSLAGVFLLQAFGVIIVGGMGSIRGAAIAAVMLGMIESFGTVFVPDYPGIFFFIALAAVLLIRPQGLMGKAQVA</sequence>
<dbReference type="Proteomes" id="UP001413721">
    <property type="component" value="Unassembled WGS sequence"/>
</dbReference>
<dbReference type="EMBL" id="JBBKTW010000007">
    <property type="protein sequence ID" value="MEN2990604.1"/>
    <property type="molecule type" value="Genomic_DNA"/>
</dbReference>
<dbReference type="InterPro" id="IPR001851">
    <property type="entry name" value="ABC_transp_permease"/>
</dbReference>
<evidence type="ECO:0000256" key="3">
    <source>
        <dbReference type="ARBA" id="ARBA00022475"/>
    </source>
</evidence>
<feature type="transmembrane region" description="Helical" evidence="9">
    <location>
        <begin position="234"/>
        <end position="263"/>
    </location>
</feature>